<dbReference type="Pfam" id="PF05147">
    <property type="entry name" value="LANC_like"/>
    <property type="match status" value="1"/>
</dbReference>
<dbReference type="Proteomes" id="UP000179642">
    <property type="component" value="Unassembled WGS sequence"/>
</dbReference>
<evidence type="ECO:0000313" key="3">
    <source>
        <dbReference type="Proteomes" id="UP000179642"/>
    </source>
</evidence>
<sequence length="452" mass="46351">MTTTTGPGSAARIAAVVDRVAAALTDESRPTGPAVALEGGSGVALLLAELARRDPGRLPAAHGRLAAAAKALTGTASFGVHHGPAAVLTAVQAAARVGGHYPGLRRTLTAHVAAEQLARLAAESAGPGVSWSSYDAVTGTAGVGRVLLGAVTDGDAEERAAAEPALRATLAHLVSVSRPVRVDGREVPGWWVPGHRQVTEADRARFPRGDLNLGTAHGIAGPLALLARSAELGVAVDGQSAALRRIGGWLAERADRDAYGPYWERRLPLDDELARARGERPPPSSPHAGAAGAAWCYGTVGIAGGLLRAARVTGEETWSRLALASAHAVLARPGSLDGLKGPTVCHGEAGFLQSLWRLGQQAADQALLEHCDRLADRLAAAWDEQADYGYRHLAGPRGATGPQHGRPPVEDNPGILEGAAGVAAALLSVLPGPGGPGGEQHEPVWDRVLLLS</sequence>
<accession>A0A1S2PBZ9</accession>
<dbReference type="AlphaFoldDB" id="A0A1S2PBZ9"/>
<dbReference type="InterPro" id="IPR007822">
    <property type="entry name" value="LANC-like"/>
</dbReference>
<evidence type="ECO:0000313" key="2">
    <source>
        <dbReference type="EMBL" id="OIJ90474.1"/>
    </source>
</evidence>
<dbReference type="SMART" id="SM01260">
    <property type="entry name" value="LANC_like"/>
    <property type="match status" value="1"/>
</dbReference>
<dbReference type="CDD" id="cd04793">
    <property type="entry name" value="LanC"/>
    <property type="match status" value="1"/>
</dbReference>
<feature type="binding site" evidence="1">
    <location>
        <position position="296"/>
    </location>
    <ligand>
        <name>Zn(2+)</name>
        <dbReference type="ChEBI" id="CHEBI:29105"/>
    </ligand>
</feature>
<dbReference type="GO" id="GO:0031179">
    <property type="term" value="P:peptide modification"/>
    <property type="evidence" value="ECO:0007669"/>
    <property type="project" value="InterPro"/>
</dbReference>
<name>A0A1S2PBZ9_9ACTN</name>
<keyword evidence="3" id="KW-1185">Reference proteome</keyword>
<reference evidence="2 3" key="1">
    <citation type="submission" date="2016-10" db="EMBL/GenBank/DDBJ databases">
        <title>Genome sequence of Streptomyces sp. MUSC 1.</title>
        <authorList>
            <person name="Lee L.-H."/>
            <person name="Ser H.-L."/>
            <person name="Law J.W.-F."/>
        </authorList>
    </citation>
    <scope>NUCLEOTIDE SEQUENCE [LARGE SCALE GENOMIC DNA]</scope>
    <source>
        <strain evidence="2 3">MUSC 1</strain>
    </source>
</reference>
<dbReference type="SUPFAM" id="SSF158745">
    <property type="entry name" value="LanC-like"/>
    <property type="match status" value="1"/>
</dbReference>
<dbReference type="PRINTS" id="PR01955">
    <property type="entry name" value="LANCFRANKIA"/>
</dbReference>
<comment type="caution">
    <text evidence="2">The sequence shown here is derived from an EMBL/GenBank/DDBJ whole genome shotgun (WGS) entry which is preliminary data.</text>
</comment>
<proteinExistence type="predicted"/>
<organism evidence="2 3">
    <name type="scientific">Streptomyces monashensis</name>
    <dbReference type="NCBI Taxonomy" id="1678012"/>
    <lineage>
        <taxon>Bacteria</taxon>
        <taxon>Bacillati</taxon>
        <taxon>Actinomycetota</taxon>
        <taxon>Actinomycetes</taxon>
        <taxon>Kitasatosporales</taxon>
        <taxon>Streptomycetaceae</taxon>
        <taxon>Streptomyces</taxon>
    </lineage>
</organism>
<gene>
    <name evidence="2" type="ORF">BIV23_40150</name>
</gene>
<dbReference type="PRINTS" id="PR01950">
    <property type="entry name" value="LANCSUPER"/>
</dbReference>
<protein>
    <recommendedName>
        <fullName evidence="4">Lanthionine synthetase</fullName>
    </recommendedName>
</protein>
<dbReference type="EMBL" id="MLYO01000089">
    <property type="protein sequence ID" value="OIJ90474.1"/>
    <property type="molecule type" value="Genomic_DNA"/>
</dbReference>
<dbReference type="RefSeq" id="WP_071385935.1">
    <property type="nucleotide sequence ID" value="NZ_MLYO01000089.1"/>
</dbReference>
<dbReference type="InterPro" id="IPR033889">
    <property type="entry name" value="LanC"/>
</dbReference>
<keyword evidence="1" id="KW-0479">Metal-binding</keyword>
<feature type="binding site" evidence="1">
    <location>
        <position position="346"/>
    </location>
    <ligand>
        <name>Zn(2+)</name>
        <dbReference type="ChEBI" id="CHEBI:29105"/>
    </ligand>
</feature>
<dbReference type="GO" id="GO:0046872">
    <property type="term" value="F:metal ion binding"/>
    <property type="evidence" value="ECO:0007669"/>
    <property type="project" value="UniProtKB-KW"/>
</dbReference>
<keyword evidence="1" id="KW-0862">Zinc</keyword>
<dbReference type="Gene3D" id="1.50.10.20">
    <property type="match status" value="1"/>
</dbReference>
<evidence type="ECO:0008006" key="4">
    <source>
        <dbReference type="Google" id="ProtNLM"/>
    </source>
</evidence>
<feature type="binding site" evidence="1">
    <location>
        <position position="345"/>
    </location>
    <ligand>
        <name>Zn(2+)</name>
        <dbReference type="ChEBI" id="CHEBI:29105"/>
    </ligand>
</feature>
<evidence type="ECO:0000256" key="1">
    <source>
        <dbReference type="PIRSR" id="PIRSR607822-1"/>
    </source>
</evidence>